<feature type="transmembrane region" description="Helical" evidence="2">
    <location>
        <begin position="473"/>
        <end position="495"/>
    </location>
</feature>
<feature type="transmembrane region" description="Helical" evidence="2">
    <location>
        <begin position="100"/>
        <end position="129"/>
    </location>
</feature>
<dbReference type="RefSeq" id="WP_343893452.1">
    <property type="nucleotide sequence ID" value="NZ_BAAAFZ010000006.1"/>
</dbReference>
<keyword evidence="2" id="KW-0812">Transmembrane</keyword>
<gene>
    <name evidence="3" type="ORF">GCM10009416_03920</name>
</gene>
<organism evidence="3 4">
    <name type="scientific">Craurococcus roseus</name>
    <dbReference type="NCBI Taxonomy" id="77585"/>
    <lineage>
        <taxon>Bacteria</taxon>
        <taxon>Pseudomonadati</taxon>
        <taxon>Pseudomonadota</taxon>
        <taxon>Alphaproteobacteria</taxon>
        <taxon>Acetobacterales</taxon>
        <taxon>Acetobacteraceae</taxon>
        <taxon>Craurococcus</taxon>
    </lineage>
</organism>
<comment type="caution">
    <text evidence="3">The sequence shown here is derived from an EMBL/GenBank/DDBJ whole genome shotgun (WGS) entry which is preliminary data.</text>
</comment>
<dbReference type="EMBL" id="BAAAFZ010000006">
    <property type="protein sequence ID" value="GAA0568880.1"/>
    <property type="molecule type" value="Genomic_DNA"/>
</dbReference>
<accession>A0ABN1EL33</accession>
<dbReference type="PANTHER" id="PTHR30354">
    <property type="entry name" value="GNT FAMILY GLUCONATE TRANSPORTER"/>
    <property type="match status" value="1"/>
</dbReference>
<sequence>MIGLAGIILSLVLLMYLAYRGINVLVLAPILALLAVLAQGDLPILGTYTQVFMAALGRYMVQFFPLFLLGAIFGKLMDDSGSARAISHWIVERVGADRSILAVVLACAVLTYGGVSLFVVAFAVFPVAVALFRESGTPKRLIPGAIALGSFTFTMTALPGTPAIQNAIPSPFFGTDAFAAPGLGLVAALIMFGGGTLWLNWRSRSARTAGEGYSGLAAAPPYPQGGMRPSTVGAAQVGDVPREAPPPAGAEQRSGVPADAQPRPEPGVALAFAPVLLVIAVNWAFLNLAIPAMDTGYLGEPRYGSTNIGAVRGIWSIIVALVVAILFILATSWRAIGDVKKSVNDGTMGSLLPIFNTASEVGYGAVIAGLPAFFVIREAVLNAGGGDPVISLAVAVNVLAGITGSASGGMSIALQTLGSTYAEMAQAANIDPEILHRVSALASGGFDSLPHNGAVITLLAICGLTHRESYADIGMVSVVIPLVALVTVLGLYTVFGSF</sequence>
<dbReference type="Proteomes" id="UP001501588">
    <property type="component" value="Unassembled WGS sequence"/>
</dbReference>
<evidence type="ECO:0000313" key="3">
    <source>
        <dbReference type="EMBL" id="GAA0568880.1"/>
    </source>
</evidence>
<feature type="transmembrane region" description="Helical" evidence="2">
    <location>
        <begin position="141"/>
        <end position="158"/>
    </location>
</feature>
<feature type="transmembrane region" description="Helical" evidence="2">
    <location>
        <begin position="56"/>
        <end position="74"/>
    </location>
</feature>
<protein>
    <submittedName>
        <fullName evidence="3">GntP family permease</fullName>
    </submittedName>
</protein>
<keyword evidence="2" id="KW-0472">Membrane</keyword>
<dbReference type="Pfam" id="PF02447">
    <property type="entry name" value="GntP_permease"/>
    <property type="match status" value="1"/>
</dbReference>
<keyword evidence="4" id="KW-1185">Reference proteome</keyword>
<keyword evidence="2" id="KW-1133">Transmembrane helix</keyword>
<proteinExistence type="predicted"/>
<feature type="transmembrane region" description="Helical" evidence="2">
    <location>
        <begin position="30"/>
        <end position="49"/>
    </location>
</feature>
<feature type="transmembrane region" description="Helical" evidence="2">
    <location>
        <begin position="351"/>
        <end position="376"/>
    </location>
</feature>
<dbReference type="InterPro" id="IPR003474">
    <property type="entry name" value="Glcn_transporter"/>
</dbReference>
<evidence type="ECO:0000313" key="4">
    <source>
        <dbReference type="Proteomes" id="UP001501588"/>
    </source>
</evidence>
<feature type="transmembrane region" description="Helical" evidence="2">
    <location>
        <begin position="268"/>
        <end position="290"/>
    </location>
</feature>
<feature type="transmembrane region" description="Helical" evidence="2">
    <location>
        <begin position="178"/>
        <end position="199"/>
    </location>
</feature>
<evidence type="ECO:0000256" key="1">
    <source>
        <dbReference type="SAM" id="MobiDB-lite"/>
    </source>
</evidence>
<reference evidence="3 4" key="1">
    <citation type="journal article" date="2019" name="Int. J. Syst. Evol. Microbiol.">
        <title>The Global Catalogue of Microorganisms (GCM) 10K type strain sequencing project: providing services to taxonomists for standard genome sequencing and annotation.</title>
        <authorList>
            <consortium name="The Broad Institute Genomics Platform"/>
            <consortium name="The Broad Institute Genome Sequencing Center for Infectious Disease"/>
            <person name="Wu L."/>
            <person name="Ma J."/>
        </authorList>
    </citation>
    <scope>NUCLEOTIDE SEQUENCE [LARGE SCALE GENOMIC DNA]</scope>
    <source>
        <strain evidence="3 4">JCM 9933</strain>
    </source>
</reference>
<feature type="region of interest" description="Disordered" evidence="1">
    <location>
        <begin position="222"/>
        <end position="261"/>
    </location>
</feature>
<feature type="transmembrane region" description="Helical" evidence="2">
    <location>
        <begin position="310"/>
        <end position="330"/>
    </location>
</feature>
<feature type="transmembrane region" description="Helical" evidence="2">
    <location>
        <begin position="388"/>
        <end position="414"/>
    </location>
</feature>
<dbReference type="PANTHER" id="PTHR30354:SF7">
    <property type="entry name" value="BLL7963 PROTEIN"/>
    <property type="match status" value="1"/>
</dbReference>
<evidence type="ECO:0000256" key="2">
    <source>
        <dbReference type="SAM" id="Phobius"/>
    </source>
</evidence>
<name>A0ABN1EL33_9PROT</name>